<keyword evidence="3" id="KW-0028">Amino-acid biosynthesis</keyword>
<dbReference type="SUPFAM" id="SSF51735">
    <property type="entry name" value="NAD(P)-binding Rossmann-fold domains"/>
    <property type="match status" value="1"/>
</dbReference>
<proteinExistence type="predicted"/>
<dbReference type="Gene3D" id="3.40.50.10860">
    <property type="entry name" value="Leucine Dehydrogenase, chain A, domain 1"/>
    <property type="match status" value="1"/>
</dbReference>
<dbReference type="InterPro" id="IPR013708">
    <property type="entry name" value="Shikimate_DH-bd_N"/>
</dbReference>
<dbReference type="PANTHER" id="PTHR21089:SF1">
    <property type="entry name" value="BIFUNCTIONAL 3-DEHYDROQUINATE DEHYDRATASE_SHIKIMATE DEHYDROGENASE, CHLOROPLASTIC"/>
    <property type="match status" value="1"/>
</dbReference>
<dbReference type="InterPro" id="IPR036291">
    <property type="entry name" value="NAD(P)-bd_dom_sf"/>
</dbReference>
<comment type="caution">
    <text evidence="5">The sequence shown here is derived from an EMBL/GenBank/DDBJ whole genome shotgun (WGS) entry which is preliminary data.</text>
</comment>
<evidence type="ECO:0000313" key="6">
    <source>
        <dbReference type="Proteomes" id="UP001500027"/>
    </source>
</evidence>
<evidence type="ECO:0000259" key="4">
    <source>
        <dbReference type="Pfam" id="PF08501"/>
    </source>
</evidence>
<keyword evidence="6" id="KW-1185">Reference proteome</keyword>
<evidence type="ECO:0000256" key="1">
    <source>
        <dbReference type="ARBA" id="ARBA00004871"/>
    </source>
</evidence>
<evidence type="ECO:0000256" key="2">
    <source>
        <dbReference type="ARBA" id="ARBA00023002"/>
    </source>
</evidence>
<dbReference type="InterPro" id="IPR022893">
    <property type="entry name" value="Shikimate_DH_fam"/>
</dbReference>
<feature type="domain" description="Shikimate dehydrogenase substrate binding N-terminal" evidence="4">
    <location>
        <begin position="14"/>
        <end position="96"/>
    </location>
</feature>
<dbReference type="Proteomes" id="UP001500027">
    <property type="component" value="Unassembled WGS sequence"/>
</dbReference>
<dbReference type="InterPro" id="IPR046346">
    <property type="entry name" value="Aminoacid_DH-like_N_sf"/>
</dbReference>
<dbReference type="SUPFAM" id="SSF53223">
    <property type="entry name" value="Aminoacid dehydrogenase-like, N-terminal domain"/>
    <property type="match status" value="1"/>
</dbReference>
<name>A0ABP8E6Q6_9FLAO</name>
<dbReference type="PANTHER" id="PTHR21089">
    <property type="entry name" value="SHIKIMATE DEHYDROGENASE"/>
    <property type="match status" value="1"/>
</dbReference>
<keyword evidence="3" id="KW-0057">Aromatic amino acid biosynthesis</keyword>
<dbReference type="RefSeq" id="WP_246046821.1">
    <property type="nucleotide sequence ID" value="NZ_BAABAV010000001.1"/>
</dbReference>
<dbReference type="CDD" id="cd01065">
    <property type="entry name" value="NAD_bind_Shikimate_DH"/>
    <property type="match status" value="1"/>
</dbReference>
<evidence type="ECO:0000256" key="3">
    <source>
        <dbReference type="ARBA" id="ARBA00023141"/>
    </source>
</evidence>
<dbReference type="Gene3D" id="3.40.50.720">
    <property type="entry name" value="NAD(P)-binding Rossmann-like Domain"/>
    <property type="match status" value="1"/>
</dbReference>
<comment type="pathway">
    <text evidence="1">Metabolic intermediate biosynthesis; chorismate biosynthesis; chorismate from D-erythrose 4-phosphate and phosphoenolpyruvate: step 4/7.</text>
</comment>
<protein>
    <submittedName>
        <fullName evidence="5">Shikimate dehydrogenase</fullName>
    </submittedName>
</protein>
<gene>
    <name evidence="5" type="ORF">GCM10022257_00240</name>
</gene>
<evidence type="ECO:0000313" key="5">
    <source>
        <dbReference type="EMBL" id="GAA4267923.1"/>
    </source>
</evidence>
<sequence length="254" mass="28720">MEKIQENSMHKLGLLGKNISYSFSKDYFKKKFINEGIKDVTYQNFDIEDISLFPSIIRNTKDLKGMNVTIPYKESVIPYLDKLNQKAKAIGAVNTIKITNKGKLVGYNTDCYGFKNSIQPYLSKMHKSALILGTGGASKAVIYTLQKLGIKCNYVSRTKSSKVCFTYSDLNEDVIKEHLVIVNCTPVGTFPNINDCPDIPYEAITSNHILYDLIYNPNQTKFLKYGTEKKAITINGLNMLKLQAEKAWSIWNIA</sequence>
<dbReference type="EMBL" id="BAABAV010000001">
    <property type="protein sequence ID" value="GAA4267923.1"/>
    <property type="molecule type" value="Genomic_DNA"/>
</dbReference>
<accession>A0ABP8E6Q6</accession>
<dbReference type="Pfam" id="PF08501">
    <property type="entry name" value="Shikimate_dh_N"/>
    <property type="match status" value="1"/>
</dbReference>
<reference evidence="6" key="1">
    <citation type="journal article" date="2019" name="Int. J. Syst. Evol. Microbiol.">
        <title>The Global Catalogue of Microorganisms (GCM) 10K type strain sequencing project: providing services to taxonomists for standard genome sequencing and annotation.</title>
        <authorList>
            <consortium name="The Broad Institute Genomics Platform"/>
            <consortium name="The Broad Institute Genome Sequencing Center for Infectious Disease"/>
            <person name="Wu L."/>
            <person name="Ma J."/>
        </authorList>
    </citation>
    <scope>NUCLEOTIDE SEQUENCE [LARGE SCALE GENOMIC DNA]</scope>
    <source>
        <strain evidence="6">JCM 17452</strain>
    </source>
</reference>
<organism evidence="5 6">
    <name type="scientific">Hyunsoonleella aestuarii</name>
    <dbReference type="NCBI Taxonomy" id="912802"/>
    <lineage>
        <taxon>Bacteria</taxon>
        <taxon>Pseudomonadati</taxon>
        <taxon>Bacteroidota</taxon>
        <taxon>Flavobacteriia</taxon>
        <taxon>Flavobacteriales</taxon>
        <taxon>Flavobacteriaceae</taxon>
    </lineage>
</organism>
<keyword evidence="2" id="KW-0560">Oxidoreductase</keyword>